<evidence type="ECO:0000313" key="1">
    <source>
        <dbReference type="EMBL" id="QSW87161.1"/>
    </source>
</evidence>
<dbReference type="Proteomes" id="UP000663440">
    <property type="component" value="Chromosome"/>
</dbReference>
<evidence type="ECO:0000313" key="2">
    <source>
        <dbReference type="Proteomes" id="UP000663440"/>
    </source>
</evidence>
<accession>A0ABX7Q9M7</accession>
<dbReference type="RefSeq" id="WP_207294423.1">
    <property type="nucleotide sequence ID" value="NZ_CP071448.1"/>
</dbReference>
<dbReference type="EMBL" id="CP071448">
    <property type="protein sequence ID" value="QSW87161.1"/>
    <property type="molecule type" value="Genomic_DNA"/>
</dbReference>
<name>A0ABX7Q9M7_9FLAO</name>
<protein>
    <submittedName>
        <fullName evidence="1">Uncharacterized protein</fullName>
    </submittedName>
</protein>
<gene>
    <name evidence="1" type="ORF">J0383_12725</name>
</gene>
<proteinExistence type="predicted"/>
<organism evidence="1 2">
    <name type="scientific">Flavobacterium endoglycinae</name>
    <dbReference type="NCBI Taxonomy" id="2816357"/>
    <lineage>
        <taxon>Bacteria</taxon>
        <taxon>Pseudomonadati</taxon>
        <taxon>Bacteroidota</taxon>
        <taxon>Flavobacteriia</taxon>
        <taxon>Flavobacteriales</taxon>
        <taxon>Flavobacteriaceae</taxon>
        <taxon>Flavobacterium</taxon>
    </lineage>
</organism>
<reference evidence="1 2" key="1">
    <citation type="submission" date="2021-03" db="EMBL/GenBank/DDBJ databases">
        <title>Flavobacterium kribbensis sp. nov, an endophytic bacteria, isolated from soybean.</title>
        <authorList>
            <person name="Lee J."/>
            <person name="Seo J."/>
        </authorList>
    </citation>
    <scope>NUCLEOTIDE SEQUENCE [LARGE SCALE GENOMIC DNA]</scope>
    <source>
        <strain evidence="1 2">BB8</strain>
    </source>
</reference>
<sequence length="79" mass="9446">MKAFQSVFPIKNPWNGIIEDEFDKIGHNFFDNAICKLIVEKISRIETHNEKERRFLFEVINWLHDKLAYADYIVVYGNL</sequence>
<keyword evidence="2" id="KW-1185">Reference proteome</keyword>